<comment type="subunit">
    <text evidence="1 11">Monomer.</text>
</comment>
<dbReference type="UniPathway" id="UPA00094"/>
<comment type="catalytic activity">
    <reaction evidence="8">
        <text>a 2,3-saturated acyl-CoA + NAD(+) = a (2E)-enoyl-CoA + NADH + H(+)</text>
        <dbReference type="Rhea" id="RHEA:18177"/>
        <dbReference type="ChEBI" id="CHEBI:15378"/>
        <dbReference type="ChEBI" id="CHEBI:57540"/>
        <dbReference type="ChEBI" id="CHEBI:57945"/>
        <dbReference type="ChEBI" id="CHEBI:58856"/>
        <dbReference type="ChEBI" id="CHEBI:65111"/>
        <dbReference type="EC" id="1.3.1.44"/>
    </reaction>
</comment>
<dbReference type="PANTHER" id="PTHR37480:SF1">
    <property type="entry name" value="ENOYL-[ACYL-CARRIER-PROTEIN] REDUCTASE [NADH]"/>
    <property type="match status" value="1"/>
</dbReference>
<dbReference type="PANTHER" id="PTHR37480">
    <property type="entry name" value="ENOYL-[ACYL-CARRIER-PROTEIN] REDUCTASE [NADH]"/>
    <property type="match status" value="1"/>
</dbReference>
<keyword evidence="6 11" id="KW-0443">Lipid metabolism</keyword>
<comment type="function">
    <text evidence="11">Involved in the final reduction of the elongation cycle of fatty acid synthesis (FAS II). Catalyzes the reduction of a carbon-carbon double bond in an enoyl moiety that is covalently linked to an acyl carrier protein (ACP).</text>
</comment>
<keyword evidence="4 11" id="KW-0560">Oxidoreductase</keyword>
<dbReference type="EC" id="1.3.1.9" evidence="11"/>
<feature type="binding site" evidence="11">
    <location>
        <begin position="275"/>
        <end position="277"/>
    </location>
    <ligand>
        <name>NAD(+)</name>
        <dbReference type="ChEBI" id="CHEBI:57540"/>
    </ligand>
</feature>
<feature type="binding site" evidence="11">
    <location>
        <begin position="140"/>
        <end position="141"/>
    </location>
    <ligand>
        <name>NAD(+)</name>
        <dbReference type="ChEBI" id="CHEBI:57540"/>
    </ligand>
</feature>
<feature type="domain" description="Enoyl reductase FAD binding" evidence="12">
    <location>
        <begin position="328"/>
        <end position="391"/>
    </location>
</feature>
<feature type="site" description="Plays an important role in discriminating NADH against NADPH" evidence="11">
    <location>
        <position position="75"/>
    </location>
</feature>
<dbReference type="EMBL" id="CP013140">
    <property type="protein sequence ID" value="ALN55891.1"/>
    <property type="molecule type" value="Genomic_DNA"/>
</dbReference>
<feature type="binding site" evidence="11">
    <location>
        <begin position="111"/>
        <end position="112"/>
    </location>
    <ligand>
        <name>NAD(+)</name>
        <dbReference type="ChEBI" id="CHEBI:57540"/>
    </ligand>
</feature>
<dbReference type="InterPro" id="IPR050048">
    <property type="entry name" value="FabV-like_NADH_b"/>
</dbReference>
<feature type="active site" description="Proton donor" evidence="11">
    <location>
        <position position="236"/>
    </location>
</feature>
<evidence type="ECO:0000256" key="1">
    <source>
        <dbReference type="ARBA" id="ARBA00011245"/>
    </source>
</evidence>
<dbReference type="STRING" id="69.GLE_0533"/>
<accession>A0A0S2DBH9</accession>
<dbReference type="Pfam" id="PF07055">
    <property type="entry name" value="Eno-Rase_FAD_bd"/>
    <property type="match status" value="1"/>
</dbReference>
<evidence type="ECO:0000313" key="16">
    <source>
        <dbReference type="Proteomes" id="UP000061569"/>
    </source>
</evidence>
<gene>
    <name evidence="11" type="primary">fabV</name>
    <name evidence="15" type="ORF">GLE_0533</name>
</gene>
<evidence type="ECO:0000256" key="9">
    <source>
        <dbReference type="ARBA" id="ARBA00048572"/>
    </source>
</evidence>
<proteinExistence type="inferred from homology"/>
<organism evidence="15 16">
    <name type="scientific">Lysobacter enzymogenes</name>
    <dbReference type="NCBI Taxonomy" id="69"/>
    <lineage>
        <taxon>Bacteria</taxon>
        <taxon>Pseudomonadati</taxon>
        <taxon>Pseudomonadota</taxon>
        <taxon>Gammaproteobacteria</taxon>
        <taxon>Lysobacterales</taxon>
        <taxon>Lysobacteraceae</taxon>
        <taxon>Lysobacter</taxon>
    </lineage>
</organism>
<comment type="pathway">
    <text evidence="11">Lipid metabolism; fatty acid biosynthesis.</text>
</comment>
<evidence type="ECO:0000259" key="13">
    <source>
        <dbReference type="Pfam" id="PF12241"/>
    </source>
</evidence>
<dbReference type="OrthoDB" id="9802260at2"/>
<evidence type="ECO:0000256" key="7">
    <source>
        <dbReference type="ARBA" id="ARBA00023160"/>
    </source>
</evidence>
<feature type="binding site" evidence="11">
    <location>
        <begin position="48"/>
        <end position="53"/>
    </location>
    <ligand>
        <name>NAD(+)</name>
        <dbReference type="ChEBI" id="CHEBI:57540"/>
    </ligand>
</feature>
<dbReference type="GO" id="GO:0006633">
    <property type="term" value="P:fatty acid biosynthetic process"/>
    <property type="evidence" value="ECO:0007669"/>
    <property type="project" value="UniProtKB-UniRule"/>
</dbReference>
<dbReference type="FunFam" id="3.40.50.720:FF:000221">
    <property type="entry name" value="Enoyl-[acyl-carrier-protein] reductase [NADH]"/>
    <property type="match status" value="1"/>
</dbReference>
<evidence type="ECO:0000256" key="5">
    <source>
        <dbReference type="ARBA" id="ARBA00023027"/>
    </source>
</evidence>
<keyword evidence="3 11" id="KW-0276">Fatty acid metabolism</keyword>
<sequence>MIIHPKVRGFICITTHPVGCELNVHDQIAVARAHGVRKDGPKKVLVIGASSGYGLAARIGAAFGFGADTLGVFFEKPGSEKKPGTAGWYNAAAFDKFAKAEGLYARSINGDAFSDEVRAKAIELIKNEMGGQVDLVIYSLASPVRKLPSTGEVKRSALKPIGAAYTSSAIDTNKDQIVQATIEPATEQEIEDTVTVMGGQDWELWIDALERADALAPGARTVAFSYIGTEITWPIYWHGALGRAKADLDATALRLDARLRAHGGGTANVAVLKSVVTQASSAIPVLPLYISLVFKVMKEKGLHEGPIEQLDRMYRERMYRQDGQPAQTDEQGRLRLDDWELREDVQAQCSALWPQVTSENLFALSDYAGYKHEFLKLFGFDRDDVDYDADVDPDVKFDCIEM</sequence>
<evidence type="ECO:0000256" key="2">
    <source>
        <dbReference type="ARBA" id="ARBA00022516"/>
    </source>
</evidence>
<dbReference type="Gene3D" id="3.40.50.720">
    <property type="entry name" value="NAD(P)-binding Rossmann-like Domain"/>
    <property type="match status" value="1"/>
</dbReference>
<dbReference type="InterPro" id="IPR024910">
    <property type="entry name" value="Enoyl-CoA_Rdtase_cat_dom"/>
</dbReference>
<name>A0A0S2DBH9_LYSEN</name>
<dbReference type="KEGG" id="lez:GLE_0533"/>
<dbReference type="GO" id="GO:0050343">
    <property type="term" value="F:trans-2-enoyl-CoA reductase (NADH) activity"/>
    <property type="evidence" value="ECO:0007669"/>
    <property type="project" value="UniProtKB-EC"/>
</dbReference>
<evidence type="ECO:0000256" key="6">
    <source>
        <dbReference type="ARBA" id="ARBA00023098"/>
    </source>
</evidence>
<dbReference type="PATRIC" id="fig|69.6.peg.527"/>
<evidence type="ECO:0000256" key="4">
    <source>
        <dbReference type="ARBA" id="ARBA00023002"/>
    </source>
</evidence>
<dbReference type="NCBIfam" id="NF043048">
    <property type="entry name" value="EnoyACPredFabV"/>
    <property type="match status" value="1"/>
</dbReference>
<keyword evidence="7 11" id="KW-0275">Fatty acid biosynthesis</keyword>
<evidence type="ECO:0000259" key="12">
    <source>
        <dbReference type="Pfam" id="PF07055"/>
    </source>
</evidence>
<dbReference type="GO" id="GO:0051287">
    <property type="term" value="F:NAD binding"/>
    <property type="evidence" value="ECO:0007669"/>
    <property type="project" value="UniProtKB-UniRule"/>
</dbReference>
<evidence type="ECO:0000259" key="14">
    <source>
        <dbReference type="Pfam" id="PF12242"/>
    </source>
</evidence>
<reference evidence="15 16" key="1">
    <citation type="submission" date="2015-11" db="EMBL/GenBank/DDBJ databases">
        <title>Genome sequences of Lysobacter enzymogenes strain C3 and Lysobacter antibioticus ATCC 29479.</title>
        <authorList>
            <person name="Kobayashi D.Y."/>
        </authorList>
    </citation>
    <scope>NUCLEOTIDE SEQUENCE [LARGE SCALE GENOMIC DNA]</scope>
    <source>
        <strain evidence="15 16">C3</strain>
    </source>
</reference>
<feature type="binding site" evidence="11">
    <location>
        <begin position="74"/>
        <end position="75"/>
    </location>
    <ligand>
        <name>NAD(+)</name>
        <dbReference type="ChEBI" id="CHEBI:57540"/>
    </ligand>
</feature>
<evidence type="ECO:0000313" key="15">
    <source>
        <dbReference type="EMBL" id="ALN55891.1"/>
    </source>
</evidence>
<keyword evidence="5 11" id="KW-0520">NAD</keyword>
<protein>
    <recommendedName>
        <fullName evidence="11">Enoyl-[acyl-carrier-protein] reductase [NADH]</fullName>
        <shortName evidence="11">ENR</shortName>
        <ecNumber evidence="11">1.3.1.9</ecNumber>
    </recommendedName>
</protein>
<evidence type="ECO:0000256" key="11">
    <source>
        <dbReference type="HAMAP-Rule" id="MF_01838"/>
    </source>
</evidence>
<feature type="binding site" evidence="11">
    <location>
        <position position="245"/>
    </location>
    <ligand>
        <name>NAD(+)</name>
        <dbReference type="ChEBI" id="CHEBI:57540"/>
    </ligand>
</feature>
<evidence type="ECO:0000256" key="10">
    <source>
        <dbReference type="ARBA" id="ARBA00060887"/>
    </source>
</evidence>
<comment type="similarity">
    <text evidence="10 11">Belongs to the TER reductase family.</text>
</comment>
<evidence type="ECO:0000256" key="8">
    <source>
        <dbReference type="ARBA" id="ARBA00048302"/>
    </source>
</evidence>
<feature type="binding site" evidence="11">
    <location>
        <position position="226"/>
    </location>
    <ligand>
        <name>substrate</name>
    </ligand>
</feature>
<dbReference type="Proteomes" id="UP000061569">
    <property type="component" value="Chromosome"/>
</dbReference>
<dbReference type="NCBIfam" id="NF010177">
    <property type="entry name" value="PRK13656.1"/>
    <property type="match status" value="1"/>
</dbReference>
<feature type="domain" description="Trans-2-enoyl-CoA reductase catalytic" evidence="13">
    <location>
        <begin position="82"/>
        <end position="319"/>
    </location>
</feature>
<evidence type="ECO:0000256" key="3">
    <source>
        <dbReference type="ARBA" id="ARBA00022832"/>
    </source>
</evidence>
<dbReference type="AlphaFoldDB" id="A0A0S2DBH9"/>
<dbReference type="Pfam" id="PF12242">
    <property type="entry name" value="Eno-Rase_NADH_b"/>
    <property type="match status" value="1"/>
</dbReference>
<dbReference type="HAMAP" id="MF_01838">
    <property type="entry name" value="FabV_reductase"/>
    <property type="match status" value="1"/>
</dbReference>
<feature type="domain" description="Trans-2-enoyl-CoA reductase-like NAD(P)H binding" evidence="14">
    <location>
        <begin position="2"/>
        <end position="80"/>
    </location>
</feature>
<dbReference type="Pfam" id="PF12241">
    <property type="entry name" value="Enoyl_reductase"/>
    <property type="match status" value="1"/>
</dbReference>
<keyword evidence="2 11" id="KW-0444">Lipid biosynthesis</keyword>
<comment type="catalytic activity">
    <reaction evidence="9 11">
        <text>a 2,3-saturated acyl-[ACP] + NAD(+) = a (2E)-enoyl-[ACP] + NADH + H(+)</text>
        <dbReference type="Rhea" id="RHEA:10240"/>
        <dbReference type="Rhea" id="RHEA-COMP:9925"/>
        <dbReference type="Rhea" id="RHEA-COMP:9926"/>
        <dbReference type="ChEBI" id="CHEBI:15378"/>
        <dbReference type="ChEBI" id="CHEBI:57540"/>
        <dbReference type="ChEBI" id="CHEBI:57945"/>
        <dbReference type="ChEBI" id="CHEBI:78784"/>
        <dbReference type="ChEBI" id="CHEBI:78785"/>
        <dbReference type="EC" id="1.3.1.9"/>
    </reaction>
</comment>
<dbReference type="GO" id="GO:0004318">
    <property type="term" value="F:enoyl-[acyl-carrier-protein] reductase (NADH) activity"/>
    <property type="evidence" value="ECO:0007669"/>
    <property type="project" value="UniProtKB-UniRule"/>
</dbReference>
<dbReference type="InterPro" id="IPR024906">
    <property type="entry name" value="Eno_Rdtase_FAD-bd_dom"/>
</dbReference>
<dbReference type="InterPro" id="IPR010758">
    <property type="entry name" value="Trans-2-enoyl-CoA_reductase"/>
</dbReference>